<dbReference type="Proteomes" id="UP001152888">
    <property type="component" value="Unassembled WGS sequence"/>
</dbReference>
<keyword evidence="1" id="KW-0812">Transmembrane</keyword>
<accession>A0A9P0NTP5</accession>
<reference evidence="2" key="1">
    <citation type="submission" date="2022-03" db="EMBL/GenBank/DDBJ databases">
        <authorList>
            <person name="Sayadi A."/>
        </authorList>
    </citation>
    <scope>NUCLEOTIDE SEQUENCE</scope>
</reference>
<keyword evidence="1" id="KW-1133">Transmembrane helix</keyword>
<evidence type="ECO:0000256" key="1">
    <source>
        <dbReference type="SAM" id="Phobius"/>
    </source>
</evidence>
<protein>
    <submittedName>
        <fullName evidence="2">Uncharacterized protein</fullName>
    </submittedName>
</protein>
<feature type="transmembrane region" description="Helical" evidence="1">
    <location>
        <begin position="101"/>
        <end position="123"/>
    </location>
</feature>
<keyword evidence="3" id="KW-1185">Reference proteome</keyword>
<name>A0A9P0NTP5_ACAOB</name>
<organism evidence="2 3">
    <name type="scientific">Acanthoscelides obtectus</name>
    <name type="common">Bean weevil</name>
    <name type="synonym">Bruchus obtectus</name>
    <dbReference type="NCBI Taxonomy" id="200917"/>
    <lineage>
        <taxon>Eukaryota</taxon>
        <taxon>Metazoa</taxon>
        <taxon>Ecdysozoa</taxon>
        <taxon>Arthropoda</taxon>
        <taxon>Hexapoda</taxon>
        <taxon>Insecta</taxon>
        <taxon>Pterygota</taxon>
        <taxon>Neoptera</taxon>
        <taxon>Endopterygota</taxon>
        <taxon>Coleoptera</taxon>
        <taxon>Polyphaga</taxon>
        <taxon>Cucujiformia</taxon>
        <taxon>Chrysomeloidea</taxon>
        <taxon>Chrysomelidae</taxon>
        <taxon>Bruchinae</taxon>
        <taxon>Bruchini</taxon>
        <taxon>Acanthoscelides</taxon>
    </lineage>
</organism>
<dbReference type="OrthoDB" id="7685922at2759"/>
<dbReference type="InterPro" id="IPR008993">
    <property type="entry name" value="TIMP-like_OB-fold"/>
</dbReference>
<dbReference type="Gene3D" id="2.40.50.120">
    <property type="match status" value="1"/>
</dbReference>
<dbReference type="EMBL" id="CAKOFQ010006661">
    <property type="protein sequence ID" value="CAH1955694.1"/>
    <property type="molecule type" value="Genomic_DNA"/>
</dbReference>
<dbReference type="AlphaFoldDB" id="A0A9P0NTP5"/>
<comment type="caution">
    <text evidence="2">The sequence shown here is derived from an EMBL/GenBank/DDBJ whole genome shotgun (WGS) entry which is preliminary data.</text>
</comment>
<keyword evidence="1" id="KW-0472">Membrane</keyword>
<gene>
    <name evidence="2" type="ORF">ACAOBT_LOCUS1180</name>
</gene>
<evidence type="ECO:0000313" key="2">
    <source>
        <dbReference type="EMBL" id="CAH1955694.1"/>
    </source>
</evidence>
<proteinExistence type="predicted"/>
<sequence length="125" mass="14533">MKFRVMVRRYFKNVLGLPKNKEVRVLKISNEGAGAKCRQPVRMKYTAIFVGRKAQNIQGVDVVLIMSPISVTLTNLDRVSEATKEMTYIRGREVVLEWEDYLVIIFTALVLTLWTMPLLRYFFSN</sequence>
<evidence type="ECO:0000313" key="3">
    <source>
        <dbReference type="Proteomes" id="UP001152888"/>
    </source>
</evidence>